<reference evidence="9 10" key="1">
    <citation type="journal article" date="2016" name="Nat. Commun.">
        <title>Thousands of microbial genomes shed light on interconnected biogeochemical processes in an aquifer system.</title>
        <authorList>
            <person name="Anantharaman K."/>
            <person name="Brown C.T."/>
            <person name="Hug L.A."/>
            <person name="Sharon I."/>
            <person name="Castelle C.J."/>
            <person name="Probst A.J."/>
            <person name="Thomas B.C."/>
            <person name="Singh A."/>
            <person name="Wilkins M.J."/>
            <person name="Karaoz U."/>
            <person name="Brodie E.L."/>
            <person name="Williams K.H."/>
            <person name="Hubbard S.S."/>
            <person name="Banfield J.F."/>
        </authorList>
    </citation>
    <scope>NUCLEOTIDE SEQUENCE [LARGE SCALE GENOMIC DNA]</scope>
</reference>
<dbReference type="InterPro" id="IPR036890">
    <property type="entry name" value="HATPase_C_sf"/>
</dbReference>
<dbReference type="Pfam" id="PF25323">
    <property type="entry name" value="6TM_PilS"/>
    <property type="match status" value="1"/>
</dbReference>
<dbReference type="PANTHER" id="PTHR43711:SF1">
    <property type="entry name" value="HISTIDINE KINASE 1"/>
    <property type="match status" value="1"/>
</dbReference>
<dbReference type="SUPFAM" id="SSF55874">
    <property type="entry name" value="ATPase domain of HSP90 chaperone/DNA topoisomerase II/histidine kinase"/>
    <property type="match status" value="1"/>
</dbReference>
<evidence type="ECO:0000256" key="6">
    <source>
        <dbReference type="ARBA" id="ARBA00023012"/>
    </source>
</evidence>
<organism evidence="9 10">
    <name type="scientific">candidate division WOR-1 bacterium RIFOXYC12_FULL_54_18</name>
    <dbReference type="NCBI Taxonomy" id="1802584"/>
    <lineage>
        <taxon>Bacteria</taxon>
        <taxon>Bacillati</taxon>
        <taxon>Saganbacteria</taxon>
    </lineage>
</organism>
<dbReference type="InterPro" id="IPR004358">
    <property type="entry name" value="Sig_transdc_His_kin-like_C"/>
</dbReference>
<dbReference type="FunFam" id="3.30.565.10:FF:000006">
    <property type="entry name" value="Sensor histidine kinase WalK"/>
    <property type="match status" value="1"/>
</dbReference>
<dbReference type="InterPro" id="IPR003594">
    <property type="entry name" value="HATPase_dom"/>
</dbReference>
<comment type="catalytic activity">
    <reaction evidence="1">
        <text>ATP + protein L-histidine = ADP + protein N-phospho-L-histidine.</text>
        <dbReference type="EC" id="2.7.13.3"/>
    </reaction>
</comment>
<dbReference type="CDD" id="cd00082">
    <property type="entry name" value="HisKA"/>
    <property type="match status" value="1"/>
</dbReference>
<proteinExistence type="predicted"/>
<keyword evidence="5" id="KW-0418">Kinase</keyword>
<comment type="caution">
    <text evidence="9">The sequence shown here is derived from an EMBL/GenBank/DDBJ whole genome shotgun (WGS) entry which is preliminary data.</text>
</comment>
<feature type="transmembrane region" description="Helical" evidence="7">
    <location>
        <begin position="12"/>
        <end position="37"/>
    </location>
</feature>
<keyword evidence="3" id="KW-0597">Phosphoprotein</keyword>
<dbReference type="Pfam" id="PF00512">
    <property type="entry name" value="HisKA"/>
    <property type="match status" value="1"/>
</dbReference>
<evidence type="ECO:0000256" key="5">
    <source>
        <dbReference type="ARBA" id="ARBA00022777"/>
    </source>
</evidence>
<dbReference type="Pfam" id="PF02518">
    <property type="entry name" value="HATPase_c"/>
    <property type="match status" value="1"/>
</dbReference>
<keyword evidence="4" id="KW-0808">Transferase</keyword>
<dbReference type="Gene3D" id="1.10.287.130">
    <property type="match status" value="1"/>
</dbReference>
<evidence type="ECO:0000256" key="7">
    <source>
        <dbReference type="SAM" id="Phobius"/>
    </source>
</evidence>
<dbReference type="PANTHER" id="PTHR43711">
    <property type="entry name" value="TWO-COMPONENT HISTIDINE KINASE"/>
    <property type="match status" value="1"/>
</dbReference>
<dbReference type="EC" id="2.7.13.3" evidence="2"/>
<dbReference type="PRINTS" id="PR00344">
    <property type="entry name" value="BCTRLSENSOR"/>
</dbReference>
<dbReference type="SUPFAM" id="SSF47384">
    <property type="entry name" value="Homodimeric domain of signal transducing histidine kinase"/>
    <property type="match status" value="1"/>
</dbReference>
<evidence type="ECO:0000259" key="8">
    <source>
        <dbReference type="PROSITE" id="PS50109"/>
    </source>
</evidence>
<feature type="transmembrane region" description="Helical" evidence="7">
    <location>
        <begin position="132"/>
        <end position="149"/>
    </location>
</feature>
<evidence type="ECO:0000313" key="9">
    <source>
        <dbReference type="EMBL" id="OGC28166.1"/>
    </source>
</evidence>
<feature type="transmembrane region" description="Helical" evidence="7">
    <location>
        <begin position="76"/>
        <end position="97"/>
    </location>
</feature>
<sequence length="426" mass="47992">MSSKPLSENQLLALRFVQLRWAAIFSMSLIVLALFLFSQRHDVFINSFIVIGVAAIYNLLFPFLIKRFFFFTENRVFTYFRSTADIIVVTLLIHFTGGVESPFGFFYLLELAAISMYSFELIAVLISSQAAFLYWVICSLEAYSILPHYRMVDTPGTIYYSQAYVNSKGLALFFSSLLIIYIVSYLAKKLRDKQHQIEAMSVAQADFMNMVMHETKTPLTSILGYTDLLIDKNPMENQRDPLAVIKRQAKRILNMVNDLLSLARIESGKSKLNKIDCDLRDIAERAIEEIDPIVKNSGVEIVKEFESSLPLVKVDEDKVHEIFINLLSNAVKFSNKGGKIFVSISLIGQELTVAVRDEGLGIEKKDLPLIFDKFYRASKESVERKGTGLGLALCRSVIELHGGRIWAASAGPGHGSVFYFALPVQA</sequence>
<keyword evidence="7" id="KW-0472">Membrane</keyword>
<dbReference type="CDD" id="cd00075">
    <property type="entry name" value="HATPase"/>
    <property type="match status" value="1"/>
</dbReference>
<dbReference type="Gene3D" id="3.30.565.10">
    <property type="entry name" value="Histidine kinase-like ATPase, C-terminal domain"/>
    <property type="match status" value="1"/>
</dbReference>
<dbReference type="InterPro" id="IPR005467">
    <property type="entry name" value="His_kinase_dom"/>
</dbReference>
<dbReference type="GO" id="GO:0000155">
    <property type="term" value="F:phosphorelay sensor kinase activity"/>
    <property type="evidence" value="ECO:0007669"/>
    <property type="project" value="InterPro"/>
</dbReference>
<evidence type="ECO:0000256" key="3">
    <source>
        <dbReference type="ARBA" id="ARBA00022553"/>
    </source>
</evidence>
<keyword evidence="7" id="KW-1133">Transmembrane helix</keyword>
<evidence type="ECO:0000256" key="4">
    <source>
        <dbReference type="ARBA" id="ARBA00022679"/>
    </source>
</evidence>
<keyword evidence="6" id="KW-0902">Two-component regulatory system</keyword>
<accession>A0A1F4T6F0</accession>
<protein>
    <recommendedName>
        <fullName evidence="2">histidine kinase</fullName>
        <ecNumber evidence="2">2.7.13.3</ecNumber>
    </recommendedName>
</protein>
<feature type="transmembrane region" description="Helical" evidence="7">
    <location>
        <begin position="43"/>
        <end position="64"/>
    </location>
</feature>
<evidence type="ECO:0000256" key="2">
    <source>
        <dbReference type="ARBA" id="ARBA00012438"/>
    </source>
</evidence>
<keyword evidence="7" id="KW-0812">Transmembrane</keyword>
<name>A0A1F4T6F0_UNCSA</name>
<dbReference type="PROSITE" id="PS50109">
    <property type="entry name" value="HIS_KIN"/>
    <property type="match status" value="1"/>
</dbReference>
<feature type="domain" description="Histidine kinase" evidence="8">
    <location>
        <begin position="210"/>
        <end position="426"/>
    </location>
</feature>
<dbReference type="InterPro" id="IPR036097">
    <property type="entry name" value="HisK_dim/P_sf"/>
</dbReference>
<dbReference type="SMART" id="SM00387">
    <property type="entry name" value="HATPase_c"/>
    <property type="match status" value="1"/>
</dbReference>
<dbReference type="AlphaFoldDB" id="A0A1F4T6F0"/>
<dbReference type="InterPro" id="IPR050736">
    <property type="entry name" value="Sensor_HK_Regulatory"/>
</dbReference>
<evidence type="ECO:0000256" key="1">
    <source>
        <dbReference type="ARBA" id="ARBA00000085"/>
    </source>
</evidence>
<feature type="transmembrane region" description="Helical" evidence="7">
    <location>
        <begin position="169"/>
        <end position="187"/>
    </location>
</feature>
<evidence type="ECO:0000313" key="10">
    <source>
        <dbReference type="Proteomes" id="UP000178602"/>
    </source>
</evidence>
<dbReference type="InterPro" id="IPR003661">
    <property type="entry name" value="HisK_dim/P_dom"/>
</dbReference>
<dbReference type="SMART" id="SM00388">
    <property type="entry name" value="HisKA"/>
    <property type="match status" value="1"/>
</dbReference>
<dbReference type="EMBL" id="MEUG01000001">
    <property type="protein sequence ID" value="OGC28166.1"/>
    <property type="molecule type" value="Genomic_DNA"/>
</dbReference>
<dbReference type="Proteomes" id="UP000178602">
    <property type="component" value="Unassembled WGS sequence"/>
</dbReference>
<gene>
    <name evidence="9" type="ORF">A3K49_04170</name>
</gene>